<dbReference type="InterPro" id="IPR029058">
    <property type="entry name" value="AB_hydrolase_fold"/>
</dbReference>
<dbReference type="PRINTS" id="PR00862">
    <property type="entry name" value="PROLIGOPTASE"/>
</dbReference>
<dbReference type="GO" id="GO:0004252">
    <property type="term" value="F:serine-type endopeptidase activity"/>
    <property type="evidence" value="ECO:0007669"/>
    <property type="project" value="InterPro"/>
</dbReference>
<dbReference type="AlphaFoldDB" id="A0A1G8VAI5"/>
<dbReference type="Proteomes" id="UP000199305">
    <property type="component" value="Unassembled WGS sequence"/>
</dbReference>
<dbReference type="EMBL" id="FNFH01000001">
    <property type="protein sequence ID" value="SDJ63013.1"/>
    <property type="molecule type" value="Genomic_DNA"/>
</dbReference>
<proteinExistence type="inferred from homology"/>
<name>A0A1G8VAI5_9GAMM</name>
<dbReference type="PANTHER" id="PTHR11757:SF19">
    <property type="entry name" value="PROLYL ENDOPEPTIDASE-LIKE"/>
    <property type="match status" value="1"/>
</dbReference>
<keyword evidence="3" id="KW-0378">Hydrolase</keyword>
<comment type="similarity">
    <text evidence="1">Belongs to the peptidase S9A family.</text>
</comment>
<keyword evidence="2" id="KW-0645">Protease</keyword>
<evidence type="ECO:0000313" key="8">
    <source>
        <dbReference type="EMBL" id="SDJ63013.1"/>
    </source>
</evidence>
<evidence type="ECO:0000256" key="3">
    <source>
        <dbReference type="ARBA" id="ARBA00022801"/>
    </source>
</evidence>
<evidence type="ECO:0000259" key="6">
    <source>
        <dbReference type="Pfam" id="PF00326"/>
    </source>
</evidence>
<dbReference type="GO" id="GO:0006508">
    <property type="term" value="P:proteolysis"/>
    <property type="evidence" value="ECO:0007669"/>
    <property type="project" value="UniProtKB-KW"/>
</dbReference>
<reference evidence="9" key="1">
    <citation type="submission" date="2016-10" db="EMBL/GenBank/DDBJ databases">
        <authorList>
            <person name="Varghese N."/>
            <person name="Submissions S."/>
        </authorList>
    </citation>
    <scope>NUCLEOTIDE SEQUENCE [LARGE SCALE GENOMIC DNA]</scope>
    <source>
        <strain evidence="9">CGMCC 1.10658</strain>
    </source>
</reference>
<evidence type="ECO:0000256" key="2">
    <source>
        <dbReference type="ARBA" id="ARBA00022670"/>
    </source>
</evidence>
<dbReference type="RefSeq" id="WP_091507506.1">
    <property type="nucleotide sequence ID" value="NZ_FNFH01000001.1"/>
</dbReference>
<keyword evidence="9" id="KW-1185">Reference proteome</keyword>
<dbReference type="InterPro" id="IPR001375">
    <property type="entry name" value="Peptidase_S9_cat"/>
</dbReference>
<protein>
    <submittedName>
        <fullName evidence="8">Oligopeptidase B Serine peptidase. MEROPS family S09A</fullName>
    </submittedName>
</protein>
<evidence type="ECO:0000256" key="5">
    <source>
        <dbReference type="SAM" id="MobiDB-lite"/>
    </source>
</evidence>
<dbReference type="Gene3D" id="3.40.50.1820">
    <property type="entry name" value="alpha/beta hydrolase"/>
    <property type="match status" value="1"/>
</dbReference>
<sequence length="727" mass="82319">MKTSVALLAISIALAGCGKSEPETTSVNPGASALATEATPPVARKEPHKMSIHGDQRIDNYYWMRDDSREDPEVLAHLKAENVYAESVMAHTQALQKVLYEEMTGRLEKDKSTVPVKDRGYWYYRRYKPGQEYPLHARRKGDLEAPEEVMLDVNALAEGQSFFHVGDTAVSPDNRLLAFAEDSVGRRIYTIRFKDLKTGKMLDDRLENAEAMAVWANDNRTVFYINKDPQTLLGYQVMRHRLGTPQSEDELVYEEKDKSFYTGISKSRDGEIIYIHHYSTLVKGQSVLDADNPDGDFRPLHPREEKHEYFARKLGDEYFIKTNWQAANFRLMKVAVADAADKSSWEEVIPHREDVLLEDFTTFEDRLAVIERADGQTALRIIGLESKDDFEVGFNDPVYKLSLDNNPDPQAASVRVAYSSLTTPDTIYDADLSSGELQLMKRDKVGGDFEPDLYQSEGLTVSARDGVEIPVSLVYRKDRFNRDGSNPMLQYGYGSYGYTIDPAFRPDVISLLDRGFVFSIAHIRGSQKLGRAWYEDGKLFNKINTFTDFIDVTRGLTDKKYAHPDKVFAAGGSAGGLLMGAVVNMAPELYRGVTADVPFVDVVTTMLDESIPLTVNEYDEWGNPNNKDSYEYMLSYSPYDQVTAQDYPNMLVLTGLHDSQVQYFEPMKWVAKLRELKTDDNRLLFHVNMDAGHGGASGRYRRYEDRALQYAFYLDLLGKGQRKGAAE</sequence>
<evidence type="ECO:0000256" key="1">
    <source>
        <dbReference type="ARBA" id="ARBA00005228"/>
    </source>
</evidence>
<evidence type="ECO:0000313" key="9">
    <source>
        <dbReference type="Proteomes" id="UP000199305"/>
    </source>
</evidence>
<feature type="region of interest" description="Disordered" evidence="5">
    <location>
        <begin position="19"/>
        <end position="50"/>
    </location>
</feature>
<dbReference type="Pfam" id="PF02897">
    <property type="entry name" value="Peptidase_S9_N"/>
    <property type="match status" value="1"/>
</dbReference>
<dbReference type="SUPFAM" id="SSF53474">
    <property type="entry name" value="alpha/beta-Hydrolases"/>
    <property type="match status" value="1"/>
</dbReference>
<dbReference type="InterPro" id="IPR051543">
    <property type="entry name" value="Serine_Peptidase_S9A"/>
</dbReference>
<evidence type="ECO:0000259" key="7">
    <source>
        <dbReference type="Pfam" id="PF02897"/>
    </source>
</evidence>
<dbReference type="Pfam" id="PF00326">
    <property type="entry name" value="Peptidase_S9"/>
    <property type="match status" value="1"/>
</dbReference>
<dbReference type="SUPFAM" id="SSF50993">
    <property type="entry name" value="Peptidase/esterase 'gauge' domain"/>
    <property type="match status" value="1"/>
</dbReference>
<gene>
    <name evidence="8" type="ORF">SAMN05216212_0477</name>
</gene>
<dbReference type="STRING" id="658219.SAMN05216212_0477"/>
<dbReference type="OrthoDB" id="9801421at2"/>
<dbReference type="Gene3D" id="2.130.10.120">
    <property type="entry name" value="Prolyl oligopeptidase, N-terminal domain"/>
    <property type="match status" value="1"/>
</dbReference>
<dbReference type="InterPro" id="IPR023302">
    <property type="entry name" value="Pept_S9A_N"/>
</dbReference>
<dbReference type="PROSITE" id="PS51257">
    <property type="entry name" value="PROKAR_LIPOPROTEIN"/>
    <property type="match status" value="1"/>
</dbReference>
<accession>A0A1G8VAI5</accession>
<organism evidence="8 9">
    <name type="scientific">Microbulbifer yueqingensis</name>
    <dbReference type="NCBI Taxonomy" id="658219"/>
    <lineage>
        <taxon>Bacteria</taxon>
        <taxon>Pseudomonadati</taxon>
        <taxon>Pseudomonadota</taxon>
        <taxon>Gammaproteobacteria</taxon>
        <taxon>Cellvibrionales</taxon>
        <taxon>Microbulbiferaceae</taxon>
        <taxon>Microbulbifer</taxon>
    </lineage>
</organism>
<feature type="domain" description="Peptidase S9 prolyl oligopeptidase catalytic" evidence="6">
    <location>
        <begin position="504"/>
        <end position="719"/>
    </location>
</feature>
<evidence type="ECO:0000256" key="4">
    <source>
        <dbReference type="ARBA" id="ARBA00022825"/>
    </source>
</evidence>
<dbReference type="PANTHER" id="PTHR11757">
    <property type="entry name" value="PROTEASE FAMILY S9A OLIGOPEPTIDASE"/>
    <property type="match status" value="1"/>
</dbReference>
<keyword evidence="4" id="KW-0720">Serine protease</keyword>
<dbReference type="InterPro" id="IPR002470">
    <property type="entry name" value="Peptidase_S9A"/>
</dbReference>
<feature type="domain" description="Peptidase S9A N-terminal" evidence="7">
    <location>
        <begin position="40"/>
        <end position="441"/>
    </location>
</feature>